<protein>
    <submittedName>
        <fullName evidence="2">Uncharacterized protein</fullName>
    </submittedName>
</protein>
<evidence type="ECO:0000313" key="2">
    <source>
        <dbReference type="EMBL" id="KAF9799649.1"/>
    </source>
</evidence>
<dbReference type="Proteomes" id="UP000639403">
    <property type="component" value="Unassembled WGS sequence"/>
</dbReference>
<feature type="compositionally biased region" description="Basic residues" evidence="1">
    <location>
        <begin position="36"/>
        <end position="48"/>
    </location>
</feature>
<name>A0A8H7NSC6_9APHY</name>
<comment type="caution">
    <text evidence="2">The sequence shown here is derived from an EMBL/GenBank/DDBJ whole genome shotgun (WGS) entry which is preliminary data.</text>
</comment>
<feature type="region of interest" description="Disordered" evidence="1">
    <location>
        <begin position="36"/>
        <end position="69"/>
    </location>
</feature>
<organism evidence="2 3">
    <name type="scientific">Rhodonia placenta</name>
    <dbReference type="NCBI Taxonomy" id="104341"/>
    <lineage>
        <taxon>Eukaryota</taxon>
        <taxon>Fungi</taxon>
        <taxon>Dikarya</taxon>
        <taxon>Basidiomycota</taxon>
        <taxon>Agaricomycotina</taxon>
        <taxon>Agaricomycetes</taxon>
        <taxon>Polyporales</taxon>
        <taxon>Adustoporiaceae</taxon>
        <taxon>Rhodonia</taxon>
    </lineage>
</organism>
<dbReference type="AlphaFoldDB" id="A0A8H7NSC6"/>
<reference evidence="2" key="1">
    <citation type="submission" date="2020-11" db="EMBL/GenBank/DDBJ databases">
        <authorList>
            <person name="Koelle M."/>
            <person name="Horta M.A.C."/>
            <person name="Nowrousian M."/>
            <person name="Ohm R.A."/>
            <person name="Benz P."/>
            <person name="Pilgard A."/>
        </authorList>
    </citation>
    <scope>NUCLEOTIDE SEQUENCE</scope>
    <source>
        <strain evidence="2">FPRL280</strain>
    </source>
</reference>
<accession>A0A8H7NSC6</accession>
<gene>
    <name evidence="2" type="ORF">IEO21_10531</name>
</gene>
<reference evidence="2" key="2">
    <citation type="journal article" name="Front. Microbiol.">
        <title>Degradative Capacity of Two Strains of Rhodonia placenta: From Phenotype to Genotype.</title>
        <authorList>
            <person name="Kolle M."/>
            <person name="Horta M.A.C."/>
            <person name="Nowrousian M."/>
            <person name="Ohm R.A."/>
            <person name="Benz J.P."/>
            <person name="Pilgard A."/>
        </authorList>
    </citation>
    <scope>NUCLEOTIDE SEQUENCE</scope>
    <source>
        <strain evidence="2">FPRL280</strain>
    </source>
</reference>
<proteinExistence type="predicted"/>
<feature type="compositionally biased region" description="Gly residues" evidence="1">
    <location>
        <begin position="51"/>
        <end position="61"/>
    </location>
</feature>
<evidence type="ECO:0000256" key="1">
    <source>
        <dbReference type="SAM" id="MobiDB-lite"/>
    </source>
</evidence>
<evidence type="ECO:0000313" key="3">
    <source>
        <dbReference type="Proteomes" id="UP000639403"/>
    </source>
</evidence>
<dbReference type="EMBL" id="JADOXO010000881">
    <property type="protein sequence ID" value="KAF9799649.1"/>
    <property type="molecule type" value="Genomic_DNA"/>
</dbReference>
<sequence>MDIDAAAVTATFASTSGGRKWELGAVLNEADRKLHRGHSAKDCRKKAAARQGGGRPNQGGSGKDDFCARIKAPSADEKRELYEELTMEDF</sequence>